<protein>
    <submittedName>
        <fullName evidence="4">4'-phosphopantetheinyl transferase superfamily protein</fullName>
    </submittedName>
</protein>
<dbReference type="InterPro" id="IPR050559">
    <property type="entry name" value="P-Pant_transferase_sf"/>
</dbReference>
<dbReference type="InterPro" id="IPR037143">
    <property type="entry name" value="4-PPantetheinyl_Trfase_dom_sf"/>
</dbReference>
<organism evidence="4 5">
    <name type="scientific">Guopingia tenuis</name>
    <dbReference type="NCBI Taxonomy" id="2763656"/>
    <lineage>
        <taxon>Bacteria</taxon>
        <taxon>Bacillati</taxon>
        <taxon>Bacillota</taxon>
        <taxon>Clostridia</taxon>
        <taxon>Christensenellales</taxon>
        <taxon>Christensenellaceae</taxon>
        <taxon>Guopingia</taxon>
    </lineage>
</organism>
<dbReference type="SUPFAM" id="SSF56214">
    <property type="entry name" value="4'-phosphopantetheinyl transferase"/>
    <property type="match status" value="2"/>
</dbReference>
<comment type="similarity">
    <text evidence="1">Belongs to the P-Pant transferase superfamily. Gsp/Sfp/HetI/AcpT family.</text>
</comment>
<dbReference type="GO" id="GO:0019878">
    <property type="term" value="P:lysine biosynthetic process via aminoadipic acid"/>
    <property type="evidence" value="ECO:0007669"/>
    <property type="project" value="TreeGrafter"/>
</dbReference>
<proteinExistence type="inferred from homology"/>
<dbReference type="EMBL" id="JACRSS010000001">
    <property type="protein sequence ID" value="MBC8537831.1"/>
    <property type="molecule type" value="Genomic_DNA"/>
</dbReference>
<dbReference type="PANTHER" id="PTHR12215:SF10">
    <property type="entry name" value="L-AMINOADIPATE-SEMIALDEHYDE DEHYDROGENASE-PHOSPHOPANTETHEINYL TRANSFERASE"/>
    <property type="match status" value="1"/>
</dbReference>
<dbReference type="GO" id="GO:0000287">
    <property type="term" value="F:magnesium ion binding"/>
    <property type="evidence" value="ECO:0007669"/>
    <property type="project" value="InterPro"/>
</dbReference>
<name>A0A926HWM1_9FIRM</name>
<evidence type="ECO:0000256" key="2">
    <source>
        <dbReference type="ARBA" id="ARBA00022679"/>
    </source>
</evidence>
<accession>A0A926HWM1</accession>
<keyword evidence="5" id="KW-1185">Reference proteome</keyword>
<comment type="caution">
    <text evidence="4">The sequence shown here is derived from an EMBL/GenBank/DDBJ whole genome shotgun (WGS) entry which is preliminary data.</text>
</comment>
<dbReference type="InterPro" id="IPR008278">
    <property type="entry name" value="4-PPantetheinyl_Trfase_dom"/>
</dbReference>
<keyword evidence="2 4" id="KW-0808">Transferase</keyword>
<gene>
    <name evidence="4" type="ORF">H8693_02640</name>
</gene>
<dbReference type="GO" id="GO:0008897">
    <property type="term" value="F:holo-[acyl-carrier-protein] synthase activity"/>
    <property type="evidence" value="ECO:0007669"/>
    <property type="project" value="InterPro"/>
</dbReference>
<evidence type="ECO:0000313" key="5">
    <source>
        <dbReference type="Proteomes" id="UP000617951"/>
    </source>
</evidence>
<dbReference type="GO" id="GO:0005829">
    <property type="term" value="C:cytosol"/>
    <property type="evidence" value="ECO:0007669"/>
    <property type="project" value="TreeGrafter"/>
</dbReference>
<dbReference type="Gene3D" id="3.90.470.20">
    <property type="entry name" value="4'-phosphopantetheinyl transferase domain"/>
    <property type="match status" value="1"/>
</dbReference>
<reference evidence="4" key="1">
    <citation type="submission" date="2020-08" db="EMBL/GenBank/DDBJ databases">
        <title>Genome public.</title>
        <authorList>
            <person name="Liu C."/>
            <person name="Sun Q."/>
        </authorList>
    </citation>
    <scope>NUCLEOTIDE SEQUENCE</scope>
    <source>
        <strain evidence="4">NSJ-63</strain>
    </source>
</reference>
<sequence>MVYFLSGVSQMEYDWAECLRGLLDPCSRERLDSLKHPAARRKFLLGRGLLLYGLRREKGIGRLPPMKITGQGQPVFAEFPLRFSISHSGDAVMAGLHESAIGVDVEFVRPAYDARAARRVLLREEIEALEKPEDFYACWTILESYEKARGTGIRLNEERKAAFPIKKIPHFDYEGYSFACGNIGDMAYSICAEGEIPPLCIVKPEELGALILE</sequence>
<evidence type="ECO:0000259" key="3">
    <source>
        <dbReference type="Pfam" id="PF01648"/>
    </source>
</evidence>
<dbReference type="RefSeq" id="WP_249279672.1">
    <property type="nucleotide sequence ID" value="NZ_JACRSS010000001.1"/>
</dbReference>
<feature type="domain" description="4'-phosphopantetheinyl transferase" evidence="3">
    <location>
        <begin position="100"/>
        <end position="155"/>
    </location>
</feature>
<dbReference type="Pfam" id="PF01648">
    <property type="entry name" value="ACPS"/>
    <property type="match status" value="1"/>
</dbReference>
<dbReference type="PANTHER" id="PTHR12215">
    <property type="entry name" value="PHOSPHOPANTETHEINE TRANSFERASE"/>
    <property type="match status" value="1"/>
</dbReference>
<dbReference type="AlphaFoldDB" id="A0A926HWM1"/>
<evidence type="ECO:0000313" key="4">
    <source>
        <dbReference type="EMBL" id="MBC8537831.1"/>
    </source>
</evidence>
<dbReference type="Proteomes" id="UP000617951">
    <property type="component" value="Unassembled WGS sequence"/>
</dbReference>
<evidence type="ECO:0000256" key="1">
    <source>
        <dbReference type="ARBA" id="ARBA00010990"/>
    </source>
</evidence>